<evidence type="ECO:0000256" key="2">
    <source>
        <dbReference type="ARBA" id="ARBA00022691"/>
    </source>
</evidence>
<dbReference type="HAMAP" id="MF_01523">
    <property type="entry name" value="16SrRNA_methyltr_J"/>
    <property type="match status" value="1"/>
</dbReference>
<dbReference type="AlphaFoldDB" id="A0A4D6XLX6"/>
<proteinExistence type="inferred from homology"/>
<comment type="caution">
    <text evidence="3">Lacks conserved residue(s) required for the propagation of feature annotation.</text>
</comment>
<dbReference type="Pfam" id="PF04445">
    <property type="entry name" value="SAM_MT"/>
    <property type="match status" value="1"/>
</dbReference>
<keyword evidence="3" id="KW-0698">rRNA processing</keyword>
<feature type="binding site" evidence="3">
    <location>
        <position position="169"/>
    </location>
    <ligand>
        <name>S-adenosyl-L-methionine</name>
        <dbReference type="ChEBI" id="CHEBI:59789"/>
    </ligand>
</feature>
<keyword evidence="3" id="KW-0963">Cytoplasm</keyword>
<dbReference type="CDD" id="cd02440">
    <property type="entry name" value="AdoMet_MTases"/>
    <property type="match status" value="1"/>
</dbReference>
<accession>A0A4D6XLX6</accession>
<reference evidence="4 5" key="1">
    <citation type="submission" date="2018-12" db="EMBL/GenBank/DDBJ databases">
        <authorList>
            <person name="Chong R.A."/>
        </authorList>
    </citation>
    <scope>NUCLEOTIDE SEQUENCE [LARGE SCALE GENOMIC DNA]</scope>
    <source>
        <strain evidence="4 5">Aar</strain>
    </source>
</reference>
<name>A0A4D6XLX6_9GAMM</name>
<dbReference type="EMBL" id="CP034900">
    <property type="protein sequence ID" value="QCI16227.1"/>
    <property type="molecule type" value="Genomic_DNA"/>
</dbReference>
<feature type="binding site" evidence="3">
    <location>
        <begin position="115"/>
        <end position="116"/>
    </location>
    <ligand>
        <name>S-adenosyl-L-methionine</name>
        <dbReference type="ChEBI" id="CHEBI:59789"/>
    </ligand>
</feature>
<evidence type="ECO:0000313" key="5">
    <source>
        <dbReference type="Proteomes" id="UP000298654"/>
    </source>
</evidence>
<evidence type="ECO:0000313" key="4">
    <source>
        <dbReference type="EMBL" id="QCI16227.1"/>
    </source>
</evidence>
<keyword evidence="3 4" id="KW-0808">Transferase</keyword>
<comment type="similarity">
    <text evidence="3">Belongs to the methyltransferase superfamily. RsmJ family.</text>
</comment>
<keyword evidence="1 3" id="KW-0489">Methyltransferase</keyword>
<dbReference type="Proteomes" id="UP000298654">
    <property type="component" value="Chromosome"/>
</dbReference>
<dbReference type="PANTHER" id="PTHR36112:SF1">
    <property type="entry name" value="RIBOSOMAL RNA SMALL SUBUNIT METHYLTRANSFERASE J"/>
    <property type="match status" value="1"/>
</dbReference>
<dbReference type="InterPro" id="IPR007536">
    <property type="entry name" value="16SrRNA_methylTrfase_J"/>
</dbReference>
<gene>
    <name evidence="3" type="primary">rsmJ</name>
    <name evidence="4" type="ORF">D9V59_02940</name>
</gene>
<comment type="catalytic activity">
    <reaction evidence="3">
        <text>guanosine(1516) in 16S rRNA + S-adenosyl-L-methionine = N(2)-methylguanosine(1516) in 16S rRNA + S-adenosyl-L-homocysteine + H(+)</text>
        <dbReference type="Rhea" id="RHEA:43220"/>
        <dbReference type="Rhea" id="RHEA-COMP:10412"/>
        <dbReference type="Rhea" id="RHEA-COMP:10413"/>
        <dbReference type="ChEBI" id="CHEBI:15378"/>
        <dbReference type="ChEBI" id="CHEBI:57856"/>
        <dbReference type="ChEBI" id="CHEBI:59789"/>
        <dbReference type="ChEBI" id="CHEBI:74269"/>
        <dbReference type="ChEBI" id="CHEBI:74481"/>
        <dbReference type="EC" id="2.1.1.242"/>
    </reaction>
</comment>
<dbReference type="EC" id="2.1.1.242" evidence="3"/>
<protein>
    <recommendedName>
        <fullName evidence="3">Ribosomal RNA small subunit methyltransferase J</fullName>
        <ecNumber evidence="3">2.1.1.242</ecNumber>
    </recommendedName>
    <alternativeName>
        <fullName evidence="3">16S rRNA m2G1516 methyltransferase</fullName>
    </alternativeName>
    <alternativeName>
        <fullName evidence="3">rRNA (guanine-N(2)-)-methyltransferase</fullName>
    </alternativeName>
</protein>
<dbReference type="GO" id="GO:0005737">
    <property type="term" value="C:cytoplasm"/>
    <property type="evidence" value="ECO:0007669"/>
    <property type="project" value="UniProtKB-SubCell"/>
</dbReference>
<dbReference type="OrthoDB" id="3191794at2"/>
<dbReference type="PANTHER" id="PTHR36112">
    <property type="entry name" value="RIBOSOMAL RNA SMALL SUBUNIT METHYLTRANSFERASE J"/>
    <property type="match status" value="1"/>
</dbReference>
<organism evidence="4 5">
    <name type="scientific">Buchnera aphidicola</name>
    <name type="common">Artemisaphis artemisicola</name>
    <dbReference type="NCBI Taxonomy" id="1241836"/>
    <lineage>
        <taxon>Bacteria</taxon>
        <taxon>Pseudomonadati</taxon>
        <taxon>Pseudomonadota</taxon>
        <taxon>Gammaproteobacteria</taxon>
        <taxon>Enterobacterales</taxon>
        <taxon>Erwiniaceae</taxon>
        <taxon>Buchnera</taxon>
    </lineage>
</organism>
<dbReference type="Gene3D" id="3.40.50.150">
    <property type="entry name" value="Vaccinia Virus protein VP39"/>
    <property type="match status" value="1"/>
</dbReference>
<dbReference type="InterPro" id="IPR029063">
    <property type="entry name" value="SAM-dependent_MTases_sf"/>
</dbReference>
<dbReference type="RefSeq" id="WP_158364933.1">
    <property type="nucleotide sequence ID" value="NZ_CP034900.1"/>
</dbReference>
<evidence type="ECO:0000256" key="1">
    <source>
        <dbReference type="ARBA" id="ARBA00022603"/>
    </source>
</evidence>
<sequence>MKIYLSFKCYNKRIYQLINTLNLEHDEDSSMALLINENSLELYDRENLKQKSIKVDFTSKKNNYRCLHFKKKNEVLSRVIGIKKSYFPVILDATAGLGNDAFIFSFLGCQVIMIERHPIVAALLQDGLQRGYKDKKIGFWLKTRLRLLICDSLNMLNIPMLNPDVIYLDPMYPVNKKKSLPKKNMQFFRKLIGNNCNSQNLLNISRKFAKKRVVVKRPFYAKPLSQDQVNFIIKTKNHRFDIYNPFQIK</sequence>
<dbReference type="SUPFAM" id="SSF53335">
    <property type="entry name" value="S-adenosyl-L-methionine-dependent methyltransferases"/>
    <property type="match status" value="1"/>
</dbReference>
<keyword evidence="2 3" id="KW-0949">S-adenosyl-L-methionine</keyword>
<evidence type="ECO:0000256" key="3">
    <source>
        <dbReference type="HAMAP-Rule" id="MF_01523"/>
    </source>
</evidence>
<reference evidence="4 5" key="2">
    <citation type="submission" date="2019-05" db="EMBL/GenBank/DDBJ databases">
        <title>Genome evolution of the obligate endosymbiont Buchnera aphidicola.</title>
        <authorList>
            <person name="Moran N.A."/>
        </authorList>
    </citation>
    <scope>NUCLEOTIDE SEQUENCE [LARGE SCALE GENOMIC DNA]</scope>
    <source>
        <strain evidence="4 5">Aar</strain>
    </source>
</reference>
<comment type="subcellular location">
    <subcellularLocation>
        <location evidence="3">Cytoplasm</location>
    </subcellularLocation>
</comment>
<dbReference type="GO" id="GO:0008990">
    <property type="term" value="F:rRNA (guanine-N2-)-methyltransferase activity"/>
    <property type="evidence" value="ECO:0007669"/>
    <property type="project" value="UniProtKB-UniRule"/>
</dbReference>
<comment type="function">
    <text evidence="3">Specifically methylates the guanosine in position 1516 of 16S rRNA.</text>
</comment>